<gene>
    <name evidence="1" type="ORF">VNO77_38889</name>
</gene>
<dbReference type="AlphaFoldDB" id="A0AAN9KBP0"/>
<evidence type="ECO:0000313" key="1">
    <source>
        <dbReference type="EMBL" id="KAK7313696.1"/>
    </source>
</evidence>
<organism evidence="1 2">
    <name type="scientific">Canavalia gladiata</name>
    <name type="common">Sword bean</name>
    <name type="synonym">Dolichos gladiatus</name>
    <dbReference type="NCBI Taxonomy" id="3824"/>
    <lineage>
        <taxon>Eukaryota</taxon>
        <taxon>Viridiplantae</taxon>
        <taxon>Streptophyta</taxon>
        <taxon>Embryophyta</taxon>
        <taxon>Tracheophyta</taxon>
        <taxon>Spermatophyta</taxon>
        <taxon>Magnoliopsida</taxon>
        <taxon>eudicotyledons</taxon>
        <taxon>Gunneridae</taxon>
        <taxon>Pentapetalae</taxon>
        <taxon>rosids</taxon>
        <taxon>fabids</taxon>
        <taxon>Fabales</taxon>
        <taxon>Fabaceae</taxon>
        <taxon>Papilionoideae</taxon>
        <taxon>50 kb inversion clade</taxon>
        <taxon>NPAAA clade</taxon>
        <taxon>indigoferoid/millettioid clade</taxon>
        <taxon>Phaseoleae</taxon>
        <taxon>Canavalia</taxon>
    </lineage>
</organism>
<evidence type="ECO:0000313" key="2">
    <source>
        <dbReference type="Proteomes" id="UP001367508"/>
    </source>
</evidence>
<reference evidence="1 2" key="1">
    <citation type="submission" date="2024-01" db="EMBL/GenBank/DDBJ databases">
        <title>The genomes of 5 underutilized Papilionoideae crops provide insights into root nodulation and disease resistanc.</title>
        <authorList>
            <person name="Jiang F."/>
        </authorList>
    </citation>
    <scope>NUCLEOTIDE SEQUENCE [LARGE SCALE GENOMIC DNA]</scope>
    <source>
        <strain evidence="1">LVBAO_FW01</strain>
        <tissue evidence="1">Leaves</tissue>
    </source>
</reference>
<name>A0AAN9KBP0_CANGL</name>
<keyword evidence="2" id="KW-1185">Reference proteome</keyword>
<dbReference type="Proteomes" id="UP001367508">
    <property type="component" value="Unassembled WGS sequence"/>
</dbReference>
<accession>A0AAN9KBP0</accession>
<dbReference type="EMBL" id="JAYMYQ010000009">
    <property type="protein sequence ID" value="KAK7313696.1"/>
    <property type="molecule type" value="Genomic_DNA"/>
</dbReference>
<proteinExistence type="predicted"/>
<sequence length="148" mass="16649">MMDALVADARHASIDEELDQKLPLAQPQFFLTYWVIKCLKWDRNGSLPWSSFECYMSTGKASHGSCGSWFVSTTFLDTQACLVALMDVLMNRLGQLLVKEDHRTPFICSHDIHKTKISASPPTLMQKHFGSHCHNESHNNGVAANQVQ</sequence>
<protein>
    <submittedName>
        <fullName evidence="1">Uncharacterized protein</fullName>
    </submittedName>
</protein>
<comment type="caution">
    <text evidence="1">The sequence shown here is derived from an EMBL/GenBank/DDBJ whole genome shotgun (WGS) entry which is preliminary data.</text>
</comment>